<keyword evidence="3" id="KW-0808">Transferase</keyword>
<dbReference type="GO" id="GO:0046513">
    <property type="term" value="P:ceramide biosynthetic process"/>
    <property type="evidence" value="ECO:0007669"/>
    <property type="project" value="TreeGrafter"/>
</dbReference>
<reference evidence="8 9" key="1">
    <citation type="submission" date="2017-05" db="EMBL/GenBank/DDBJ databases">
        <title>Genome of assembly of the Bengalese finch, Lonchura striata domestica.</title>
        <authorList>
            <person name="Colquitt B.M."/>
            <person name="Brainard M.S."/>
        </authorList>
    </citation>
    <scope>NUCLEOTIDE SEQUENCE [LARGE SCALE GENOMIC DNA]</scope>
    <source>
        <strain evidence="8">White83orange57</strain>
    </source>
</reference>
<comment type="cofactor">
    <cofactor evidence="1 6">
        <name>pyridoxal 5'-phosphate</name>
        <dbReference type="ChEBI" id="CHEBI:597326"/>
    </cofactor>
</comment>
<dbReference type="AlphaFoldDB" id="A0A218URK7"/>
<dbReference type="SUPFAM" id="SSF53383">
    <property type="entry name" value="PLP-dependent transferases"/>
    <property type="match status" value="1"/>
</dbReference>
<name>A0A218URK7_9PASE</name>
<evidence type="ECO:0000256" key="5">
    <source>
        <dbReference type="ARBA" id="ARBA00023315"/>
    </source>
</evidence>
<sequence length="203" mass="22275">MVFGMGFATNSMNIPALVGKISFKTGDQFPSLLRRPKDEEGLKFMEGSIVRLPEIVSLKNKYKAYLYLDEAHSIGAVGATGRGVVEYFGMSPNDVDVLMGTFTKSFGAAGGYIAGKKDLVDFLRTHSHSAVYATSMCPPVAEQIIRAMRCLMGLDGTTQGKPLSFLHFLQLLPECLSGYMHKQNIIQQQRSIAIAVQKKSFLL</sequence>
<comment type="caution">
    <text evidence="8">The sequence shown here is derived from an EMBL/GenBank/DDBJ whole genome shotgun (WGS) entry which is preliminary data.</text>
</comment>
<evidence type="ECO:0000256" key="4">
    <source>
        <dbReference type="ARBA" id="ARBA00022898"/>
    </source>
</evidence>
<evidence type="ECO:0000313" key="8">
    <source>
        <dbReference type="EMBL" id="OWK56405.1"/>
    </source>
</evidence>
<accession>A0A218URK7</accession>
<dbReference type="Proteomes" id="UP000197619">
    <property type="component" value="Unassembled WGS sequence"/>
</dbReference>
<dbReference type="InterPro" id="IPR004839">
    <property type="entry name" value="Aminotransferase_I/II_large"/>
</dbReference>
<proteinExistence type="inferred from homology"/>
<protein>
    <submittedName>
        <fullName evidence="8">Serine palmitoyltransferase 3</fullName>
    </submittedName>
</protein>
<dbReference type="EMBL" id="MUZQ01000159">
    <property type="protein sequence ID" value="OWK56405.1"/>
    <property type="molecule type" value="Genomic_DNA"/>
</dbReference>
<dbReference type="GO" id="GO:0004758">
    <property type="term" value="F:serine C-palmitoyltransferase activity"/>
    <property type="evidence" value="ECO:0007669"/>
    <property type="project" value="TreeGrafter"/>
</dbReference>
<dbReference type="GO" id="GO:0017059">
    <property type="term" value="C:serine palmitoyltransferase complex"/>
    <property type="evidence" value="ECO:0007669"/>
    <property type="project" value="TreeGrafter"/>
</dbReference>
<evidence type="ECO:0000256" key="3">
    <source>
        <dbReference type="ARBA" id="ARBA00022679"/>
    </source>
</evidence>
<evidence type="ECO:0000256" key="6">
    <source>
        <dbReference type="RuleBase" id="RU003693"/>
    </source>
</evidence>
<organism evidence="8 9">
    <name type="scientific">Lonchura striata</name>
    <name type="common">white-rumped munia</name>
    <dbReference type="NCBI Taxonomy" id="40157"/>
    <lineage>
        <taxon>Eukaryota</taxon>
        <taxon>Metazoa</taxon>
        <taxon>Chordata</taxon>
        <taxon>Craniata</taxon>
        <taxon>Vertebrata</taxon>
        <taxon>Euteleostomi</taxon>
        <taxon>Archelosauria</taxon>
        <taxon>Archosauria</taxon>
        <taxon>Dinosauria</taxon>
        <taxon>Saurischia</taxon>
        <taxon>Theropoda</taxon>
        <taxon>Coelurosauria</taxon>
        <taxon>Aves</taxon>
        <taxon>Neognathae</taxon>
        <taxon>Neoaves</taxon>
        <taxon>Telluraves</taxon>
        <taxon>Australaves</taxon>
        <taxon>Passeriformes</taxon>
        <taxon>Passeroidea</taxon>
        <taxon>Estrildidae</taxon>
        <taxon>Estrildinae</taxon>
        <taxon>Lonchura</taxon>
    </lineage>
</organism>
<dbReference type="InterPro" id="IPR015424">
    <property type="entry name" value="PyrdxlP-dep_Trfase"/>
</dbReference>
<comment type="similarity">
    <text evidence="2 6">Belongs to the class-II pyridoxal-phosphate-dependent aminotransferase family.</text>
</comment>
<dbReference type="InterPro" id="IPR001917">
    <property type="entry name" value="Aminotrans_II_pyridoxalP_BS"/>
</dbReference>
<dbReference type="GO" id="GO:0016020">
    <property type="term" value="C:membrane"/>
    <property type="evidence" value="ECO:0007669"/>
    <property type="project" value="GOC"/>
</dbReference>
<evidence type="ECO:0000256" key="1">
    <source>
        <dbReference type="ARBA" id="ARBA00001933"/>
    </source>
</evidence>
<dbReference type="InterPro" id="IPR015421">
    <property type="entry name" value="PyrdxlP-dep_Trfase_major"/>
</dbReference>
<dbReference type="Pfam" id="PF00155">
    <property type="entry name" value="Aminotran_1_2"/>
    <property type="match status" value="1"/>
</dbReference>
<gene>
    <name evidence="8" type="primary">SPTLC3_2</name>
    <name evidence="8" type="ORF">RLOC_00010294</name>
</gene>
<dbReference type="GO" id="GO:0046512">
    <property type="term" value="P:sphingosine biosynthetic process"/>
    <property type="evidence" value="ECO:0007669"/>
    <property type="project" value="TreeGrafter"/>
</dbReference>
<dbReference type="PANTHER" id="PTHR13693:SF56">
    <property type="entry name" value="SERINE PALMITOYLTRANSFERASE 3"/>
    <property type="match status" value="1"/>
</dbReference>
<dbReference type="PROSITE" id="PS00599">
    <property type="entry name" value="AA_TRANSFER_CLASS_2"/>
    <property type="match status" value="1"/>
</dbReference>
<evidence type="ECO:0000259" key="7">
    <source>
        <dbReference type="Pfam" id="PF00155"/>
    </source>
</evidence>
<keyword evidence="4 6" id="KW-0663">Pyridoxal phosphate</keyword>
<keyword evidence="5" id="KW-0012">Acyltransferase</keyword>
<dbReference type="PANTHER" id="PTHR13693">
    <property type="entry name" value="CLASS II AMINOTRANSFERASE/8-AMINO-7-OXONONANOATE SYNTHASE"/>
    <property type="match status" value="1"/>
</dbReference>
<keyword evidence="9" id="KW-1185">Reference proteome</keyword>
<dbReference type="Gene3D" id="3.40.640.10">
    <property type="entry name" value="Type I PLP-dependent aspartate aminotransferase-like (Major domain)"/>
    <property type="match status" value="1"/>
</dbReference>
<dbReference type="GO" id="GO:0030170">
    <property type="term" value="F:pyridoxal phosphate binding"/>
    <property type="evidence" value="ECO:0007669"/>
    <property type="project" value="InterPro"/>
</dbReference>
<feature type="domain" description="Aminotransferase class I/classII large" evidence="7">
    <location>
        <begin position="45"/>
        <end position="144"/>
    </location>
</feature>
<evidence type="ECO:0000256" key="2">
    <source>
        <dbReference type="ARBA" id="ARBA00008392"/>
    </source>
</evidence>
<dbReference type="InterPro" id="IPR050087">
    <property type="entry name" value="AON_synthase_class-II"/>
</dbReference>
<evidence type="ECO:0000313" key="9">
    <source>
        <dbReference type="Proteomes" id="UP000197619"/>
    </source>
</evidence>